<organism evidence="1 2">
    <name type="scientific">Halomonas casei</name>
    <dbReference type="NCBI Taxonomy" id="2742613"/>
    <lineage>
        <taxon>Bacteria</taxon>
        <taxon>Pseudomonadati</taxon>
        <taxon>Pseudomonadota</taxon>
        <taxon>Gammaproteobacteria</taxon>
        <taxon>Oceanospirillales</taxon>
        <taxon>Halomonadaceae</taxon>
        <taxon>Halomonas</taxon>
    </lineage>
</organism>
<accession>A0ABR9EZN0</accession>
<reference evidence="1 2" key="1">
    <citation type="submission" date="2020-07" db="EMBL/GenBank/DDBJ databases">
        <title>Halophilic bacteria isolated from french cheeses.</title>
        <authorList>
            <person name="Kothe C.I."/>
            <person name="Farah-Kraiem B."/>
            <person name="Renault P."/>
            <person name="Dridi B."/>
        </authorList>
    </citation>
    <scope>NUCLEOTIDE SEQUENCE [LARGE SCALE GENOMIC DNA]</scope>
    <source>
        <strain evidence="1 2">FME1</strain>
    </source>
</reference>
<dbReference type="Proteomes" id="UP001645039">
    <property type="component" value="Unassembled WGS sequence"/>
</dbReference>
<name>A0ABR9EZN0_9GAMM</name>
<evidence type="ECO:0000313" key="2">
    <source>
        <dbReference type="Proteomes" id="UP001645039"/>
    </source>
</evidence>
<dbReference type="Pfam" id="PF12224">
    <property type="entry name" value="Amidoligase_2"/>
    <property type="match status" value="1"/>
</dbReference>
<comment type="caution">
    <text evidence="1">The sequence shown here is derived from an EMBL/GenBank/DDBJ whole genome shotgun (WGS) entry which is preliminary data.</text>
</comment>
<keyword evidence="2" id="KW-1185">Reference proteome</keyword>
<protein>
    <submittedName>
        <fullName evidence="1">Amidoligase family protein</fullName>
    </submittedName>
</protein>
<sequence>MTLQAPPNRLNSHGKNRHVGVEIEFAGLPPSDTALIVRDLFGGELNVVSPHRLLVEATRWGQFGIELDTQYAHPDQSLFEDPSALDNEWTRHRQQRRIEFHQKTRELIGDMVTGLVPTEIVVPPVPWNELEALDTLFETLRKHGAKGTDASLMYGFGLHLNPEVAHFDVGYLLAMLRAYMLLASWLRDDIKIDITREILPHANPFPKEYVLKVLDSHYSPDLDTLINDYLHYNPTRNRELDMLPLFAYLRPAHPHALLHAKLTKSRPTFHYRLPNAQLSQPGWGSVVEWNRWVEVEKLAANAEVLLARCAEYIADQNRPLLTRVKAKLARGSKKLGHWLRRKR</sequence>
<proteinExistence type="predicted"/>
<gene>
    <name evidence="1" type="ORF">EI168_06105</name>
</gene>
<evidence type="ECO:0000313" key="1">
    <source>
        <dbReference type="EMBL" id="MBE0399683.1"/>
    </source>
</evidence>
<dbReference type="InterPro" id="IPR022025">
    <property type="entry name" value="Amidoligase_2"/>
</dbReference>
<dbReference type="EMBL" id="RRZD01000004">
    <property type="protein sequence ID" value="MBE0399683.1"/>
    <property type="molecule type" value="Genomic_DNA"/>
</dbReference>
<dbReference type="RefSeq" id="WP_096281708.1">
    <property type="nucleotide sequence ID" value="NZ_CBCSBM010000014.1"/>
</dbReference>